<reference evidence="2 3" key="1">
    <citation type="journal article" date="2012" name="Nature">
        <title>Repeated polyploidization of Gossypium genomes and the evolution of spinnable cotton fibres.</title>
        <authorList>
            <person name="Paterson A.H."/>
            <person name="Wendel J.F."/>
            <person name="Gundlach H."/>
            <person name="Guo H."/>
            <person name="Jenkins J."/>
            <person name="Jin D."/>
            <person name="Llewellyn D."/>
            <person name="Showmaker K.C."/>
            <person name="Shu S."/>
            <person name="Udall J."/>
            <person name="Yoo M.J."/>
            <person name="Byers R."/>
            <person name="Chen W."/>
            <person name="Doron-Faigenboim A."/>
            <person name="Duke M.V."/>
            <person name="Gong L."/>
            <person name="Grimwood J."/>
            <person name="Grover C."/>
            <person name="Grupp K."/>
            <person name="Hu G."/>
            <person name="Lee T.H."/>
            <person name="Li J."/>
            <person name="Lin L."/>
            <person name="Liu T."/>
            <person name="Marler B.S."/>
            <person name="Page J.T."/>
            <person name="Roberts A.W."/>
            <person name="Romanel E."/>
            <person name="Sanders W.S."/>
            <person name="Szadkowski E."/>
            <person name="Tan X."/>
            <person name="Tang H."/>
            <person name="Xu C."/>
            <person name="Wang J."/>
            <person name="Wang Z."/>
            <person name="Zhang D."/>
            <person name="Zhang L."/>
            <person name="Ashrafi H."/>
            <person name="Bedon F."/>
            <person name="Bowers J.E."/>
            <person name="Brubaker C.L."/>
            <person name="Chee P.W."/>
            <person name="Das S."/>
            <person name="Gingle A.R."/>
            <person name="Haigler C.H."/>
            <person name="Harker D."/>
            <person name="Hoffmann L.V."/>
            <person name="Hovav R."/>
            <person name="Jones D.C."/>
            <person name="Lemke C."/>
            <person name="Mansoor S."/>
            <person name="ur Rahman M."/>
            <person name="Rainville L.N."/>
            <person name="Rambani A."/>
            <person name="Reddy U.K."/>
            <person name="Rong J.K."/>
            <person name="Saranga Y."/>
            <person name="Scheffler B.E."/>
            <person name="Scheffler J.A."/>
            <person name="Stelly D.M."/>
            <person name="Triplett B.A."/>
            <person name="Van Deynze A."/>
            <person name="Vaslin M.F."/>
            <person name="Waghmare V.N."/>
            <person name="Walford S.A."/>
            <person name="Wright R.J."/>
            <person name="Zaki E.A."/>
            <person name="Zhang T."/>
            <person name="Dennis E.S."/>
            <person name="Mayer K.F."/>
            <person name="Peterson D.G."/>
            <person name="Rokhsar D.S."/>
            <person name="Wang X."/>
            <person name="Schmutz J."/>
        </authorList>
    </citation>
    <scope>NUCLEOTIDE SEQUENCE [LARGE SCALE GENOMIC DNA]</scope>
</reference>
<dbReference type="eggNOG" id="ENOG502S65G">
    <property type="taxonomic scope" value="Eukaryota"/>
</dbReference>
<evidence type="ECO:0000256" key="1">
    <source>
        <dbReference type="SAM" id="MobiDB-lite"/>
    </source>
</evidence>
<dbReference type="Gramene" id="KJB63446">
    <property type="protein sequence ID" value="KJB63446"/>
    <property type="gene ID" value="B456_010G110500"/>
</dbReference>
<dbReference type="Proteomes" id="UP000032304">
    <property type="component" value="Chromosome 10"/>
</dbReference>
<evidence type="ECO:0000313" key="3">
    <source>
        <dbReference type="Proteomes" id="UP000032304"/>
    </source>
</evidence>
<dbReference type="PANTHER" id="PTHR33670">
    <property type="entry name" value="SPLICING FACTOR, PROLINE- AND GLUTAMINE-RICH-LIKE"/>
    <property type="match status" value="1"/>
</dbReference>
<evidence type="ECO:0000313" key="2">
    <source>
        <dbReference type="EMBL" id="KJB63446.1"/>
    </source>
</evidence>
<dbReference type="OMA" id="PCFLENK"/>
<feature type="region of interest" description="Disordered" evidence="1">
    <location>
        <begin position="64"/>
        <end position="91"/>
    </location>
</feature>
<dbReference type="OrthoDB" id="1935097at2759"/>
<protein>
    <submittedName>
        <fullName evidence="2">Uncharacterized protein</fullName>
    </submittedName>
</protein>
<feature type="region of interest" description="Disordered" evidence="1">
    <location>
        <begin position="112"/>
        <end position="138"/>
    </location>
</feature>
<accession>A0A0D2U6A1</accession>
<keyword evidence="3" id="KW-1185">Reference proteome</keyword>
<dbReference type="KEGG" id="gra:105774478"/>
<proteinExistence type="predicted"/>
<dbReference type="EMBL" id="CM001749">
    <property type="protein sequence ID" value="KJB63446.1"/>
    <property type="molecule type" value="Genomic_DNA"/>
</dbReference>
<organism evidence="2 3">
    <name type="scientific">Gossypium raimondii</name>
    <name type="common">Peruvian cotton</name>
    <name type="synonym">Gossypium klotzschianum subsp. raimondii</name>
    <dbReference type="NCBI Taxonomy" id="29730"/>
    <lineage>
        <taxon>Eukaryota</taxon>
        <taxon>Viridiplantae</taxon>
        <taxon>Streptophyta</taxon>
        <taxon>Embryophyta</taxon>
        <taxon>Tracheophyta</taxon>
        <taxon>Spermatophyta</taxon>
        <taxon>Magnoliopsida</taxon>
        <taxon>eudicotyledons</taxon>
        <taxon>Gunneridae</taxon>
        <taxon>Pentapetalae</taxon>
        <taxon>rosids</taxon>
        <taxon>malvids</taxon>
        <taxon>Malvales</taxon>
        <taxon>Malvaceae</taxon>
        <taxon>Malvoideae</taxon>
        <taxon>Gossypium</taxon>
    </lineage>
</organism>
<gene>
    <name evidence="2" type="ORF">B456_010G110500</name>
</gene>
<dbReference type="AlphaFoldDB" id="A0A0D2U6A1"/>
<dbReference type="PANTHER" id="PTHR33670:SF15">
    <property type="entry name" value="OS02G0797600 PROTEIN"/>
    <property type="match status" value="1"/>
</dbReference>
<sequence length="138" mass="14959">MATAILRHESLSFRHPFSLGSRRKRFESNNRRESESMVTKPPAKNLVMGQVKILKRGEPLVAAAENTDGSRGGDEAFDLSLGSTNRLGPDPETMQKQIKLKEFKIGGGFYASSSSFNSPPPSSVPVPGFLGRAARVSP</sequence>
<name>A0A0D2U6A1_GOSRA</name>